<dbReference type="InterPro" id="IPR039763">
    <property type="entry name" value="ARMT1"/>
</dbReference>
<evidence type="ECO:0000256" key="5">
    <source>
        <dbReference type="ARBA" id="ARBA00022723"/>
    </source>
</evidence>
<gene>
    <name evidence="12" type="ORF">FBUS_10658</name>
</gene>
<comment type="caution">
    <text evidence="12">The sequence shown here is derived from an EMBL/GenBank/DDBJ whole genome shotgun (WGS) entry which is preliminary data.</text>
</comment>
<evidence type="ECO:0000313" key="12">
    <source>
        <dbReference type="EMBL" id="KAA0197947.1"/>
    </source>
</evidence>
<evidence type="ECO:0000313" key="13">
    <source>
        <dbReference type="Proteomes" id="UP000728185"/>
    </source>
</evidence>
<keyword evidence="7 10" id="KW-0464">Manganese</keyword>
<keyword evidence="13" id="KW-1185">Reference proteome</keyword>
<dbReference type="GO" id="GO:0032259">
    <property type="term" value="P:methylation"/>
    <property type="evidence" value="ECO:0007669"/>
    <property type="project" value="UniProtKB-KW"/>
</dbReference>
<dbReference type="EC" id="3.1.3.-" evidence="10"/>
<evidence type="ECO:0000256" key="2">
    <source>
        <dbReference type="ARBA" id="ARBA00001326"/>
    </source>
</evidence>
<dbReference type="EC" id="2.1.1.-" evidence="10"/>
<dbReference type="Gene3D" id="3.40.50.10880">
    <property type="entry name" value="Uncharacterised protein PF01937, DUF89, domain 3"/>
    <property type="match status" value="1"/>
</dbReference>
<dbReference type="PANTHER" id="PTHR12260">
    <property type="entry name" value="DAMAGE-CONTROL PHOSPHATASE ARMT1"/>
    <property type="match status" value="1"/>
</dbReference>
<dbReference type="GO" id="GO:0016791">
    <property type="term" value="F:phosphatase activity"/>
    <property type="evidence" value="ECO:0007669"/>
    <property type="project" value="TreeGrafter"/>
</dbReference>
<comment type="catalytic activity">
    <reaction evidence="2 10">
        <text>beta-D-fructose 1-phosphate + H2O = D-fructose + phosphate</text>
        <dbReference type="Rhea" id="RHEA:35603"/>
        <dbReference type="ChEBI" id="CHEBI:15377"/>
        <dbReference type="ChEBI" id="CHEBI:37721"/>
        <dbReference type="ChEBI" id="CHEBI:43474"/>
        <dbReference type="ChEBI" id="CHEBI:138881"/>
    </reaction>
</comment>
<dbReference type="GO" id="GO:0051998">
    <property type="term" value="F:protein carboxyl O-methyltransferase activity"/>
    <property type="evidence" value="ECO:0007669"/>
    <property type="project" value="UniProtKB-UniRule"/>
</dbReference>
<evidence type="ECO:0000256" key="3">
    <source>
        <dbReference type="ARBA" id="ARBA00009519"/>
    </source>
</evidence>
<comment type="catalytic activity">
    <reaction evidence="9 10">
        <text>beta-D-fructose 6-phosphate = dihydroxyacetone + D-glyceraldehyde 3-phosphate</text>
        <dbReference type="Rhea" id="RHEA:28002"/>
        <dbReference type="ChEBI" id="CHEBI:16016"/>
        <dbReference type="ChEBI" id="CHEBI:57634"/>
        <dbReference type="ChEBI" id="CHEBI:59776"/>
    </reaction>
</comment>
<dbReference type="AlphaFoldDB" id="A0A8E0S6J8"/>
<protein>
    <recommendedName>
        <fullName evidence="10">Sugar phosphate phosphatase</fullName>
        <ecNumber evidence="10">2.1.1.-</ecNumber>
        <ecNumber evidence="10">3.1.3.-</ecNumber>
    </recommendedName>
</protein>
<organism evidence="12 13">
    <name type="scientific">Fasciolopsis buskii</name>
    <dbReference type="NCBI Taxonomy" id="27845"/>
    <lineage>
        <taxon>Eukaryota</taxon>
        <taxon>Metazoa</taxon>
        <taxon>Spiralia</taxon>
        <taxon>Lophotrochozoa</taxon>
        <taxon>Platyhelminthes</taxon>
        <taxon>Trematoda</taxon>
        <taxon>Digenea</taxon>
        <taxon>Plagiorchiida</taxon>
        <taxon>Echinostomata</taxon>
        <taxon>Echinostomatoidea</taxon>
        <taxon>Fasciolidae</taxon>
        <taxon>Fasciolopsis</taxon>
    </lineage>
</organism>
<dbReference type="InterPro" id="IPR036075">
    <property type="entry name" value="ARMT-1-like_metal-bd_sf"/>
</dbReference>
<keyword evidence="6 10" id="KW-0378">Hydrolase</keyword>
<evidence type="ECO:0000256" key="4">
    <source>
        <dbReference type="ARBA" id="ARBA00022596"/>
    </source>
</evidence>
<keyword evidence="4" id="KW-0533">Nickel</keyword>
<evidence type="ECO:0000256" key="7">
    <source>
        <dbReference type="ARBA" id="ARBA00023211"/>
    </source>
</evidence>
<dbReference type="SUPFAM" id="SSF111321">
    <property type="entry name" value="AF1104-like"/>
    <property type="match status" value="1"/>
</dbReference>
<feature type="domain" description="Damage-control phosphatase ARMT1-like metal-binding" evidence="11">
    <location>
        <begin position="36"/>
        <end position="266"/>
    </location>
</feature>
<dbReference type="EMBL" id="LUCM01002042">
    <property type="protein sequence ID" value="KAA0197947.1"/>
    <property type="molecule type" value="Genomic_DNA"/>
</dbReference>
<evidence type="ECO:0000259" key="11">
    <source>
        <dbReference type="Pfam" id="PF01937"/>
    </source>
</evidence>
<dbReference type="Pfam" id="PF01937">
    <property type="entry name" value="ARMT1-like_dom"/>
    <property type="match status" value="1"/>
</dbReference>
<dbReference type="GO" id="GO:0046872">
    <property type="term" value="F:metal ion binding"/>
    <property type="evidence" value="ECO:0007669"/>
    <property type="project" value="UniProtKB-UniRule"/>
</dbReference>
<comment type="similarity">
    <text evidence="3 10">Belongs to the damage-control phosphatase family. Sugar phosphate phosphatase III subfamily.</text>
</comment>
<keyword evidence="5 10" id="KW-0479">Metal-binding</keyword>
<accession>A0A8E0S6J8</accession>
<keyword evidence="10" id="KW-0808">Transferase</keyword>
<dbReference type="GO" id="GO:0006974">
    <property type="term" value="P:DNA damage response"/>
    <property type="evidence" value="ECO:0007669"/>
    <property type="project" value="TreeGrafter"/>
</dbReference>
<comment type="cofactor">
    <cofactor evidence="10">
        <name>Mn(2+)</name>
        <dbReference type="ChEBI" id="CHEBI:29035"/>
    </cofactor>
    <cofactor evidence="10">
        <name>Ni(2+)</name>
        <dbReference type="ChEBI" id="CHEBI:49786"/>
    </cofactor>
</comment>
<dbReference type="InterPro" id="IPR002791">
    <property type="entry name" value="ARMT1-like_metal-bd"/>
</dbReference>
<dbReference type="OrthoDB" id="541375at2759"/>
<dbReference type="Proteomes" id="UP000728185">
    <property type="component" value="Unassembled WGS sequence"/>
</dbReference>
<evidence type="ECO:0000256" key="1">
    <source>
        <dbReference type="ARBA" id="ARBA00000807"/>
    </source>
</evidence>
<dbReference type="GO" id="GO:0005634">
    <property type="term" value="C:nucleus"/>
    <property type="evidence" value="ECO:0007669"/>
    <property type="project" value="TreeGrafter"/>
</dbReference>
<comment type="catalytic activity">
    <reaction evidence="1 10">
        <text>L-glutamyl-[protein] + S-adenosyl-L-methionine = [protein]-L-glutamate 5-O-methyl ester + S-adenosyl-L-homocysteine</text>
        <dbReference type="Rhea" id="RHEA:24452"/>
        <dbReference type="Rhea" id="RHEA-COMP:10208"/>
        <dbReference type="Rhea" id="RHEA-COMP:10311"/>
        <dbReference type="ChEBI" id="CHEBI:29973"/>
        <dbReference type="ChEBI" id="CHEBI:57856"/>
        <dbReference type="ChEBI" id="CHEBI:59789"/>
        <dbReference type="ChEBI" id="CHEBI:82795"/>
    </reaction>
</comment>
<reference evidence="12" key="1">
    <citation type="submission" date="2019-05" db="EMBL/GenBank/DDBJ databases">
        <title>Annotation for the trematode Fasciolopsis buski.</title>
        <authorList>
            <person name="Choi Y.-J."/>
        </authorList>
    </citation>
    <scope>NUCLEOTIDE SEQUENCE</scope>
    <source>
        <strain evidence="12">HT</strain>
        <tissue evidence="12">Whole worm</tissue>
    </source>
</reference>
<evidence type="ECO:0000256" key="10">
    <source>
        <dbReference type="RuleBase" id="RU367030"/>
    </source>
</evidence>
<evidence type="ECO:0000256" key="6">
    <source>
        <dbReference type="ARBA" id="ARBA00022801"/>
    </source>
</evidence>
<name>A0A8E0S6J8_9TREM</name>
<evidence type="ECO:0000256" key="8">
    <source>
        <dbReference type="ARBA" id="ARBA00045980"/>
    </source>
</evidence>
<proteinExistence type="inferred from homology"/>
<comment type="domain">
    <text evidence="10">Subfamily III proteins have a conserved RTxK motif about 40-50 residues from the C-terminus; the threonine may be replaced by serine or cysteine.</text>
</comment>
<sequence length="323" mass="37535">MRQHQGIQRRAILARFALAFHRVLPLPPNYGLRGPYKQHGLKQSQSLVYRMLDALEKLPSDPIQAREESLFDMFVYAALWANEFDLSLHLDVSVNVTVGLSEHINNLHKYMVIDNIRDLYRIWSERLRDAPCDGAKTPHTVALVLDNAGPELVADFCLAEYLIESGFTTRVVFYPKVMPWYVSDVTANDIKWILNEGLSSKFLDDQSLIPLASKWTDRWRSRFDGGQFLLRESPFWTYAYPYEEMAVVDRNLHKELTTGTDVILFKVPMTFLCMKFGFDFFVHFTSKCLRTWNFPVASIIWRRPLPSCLSFQVNAVNFPFLHQ</sequence>
<evidence type="ECO:0000256" key="9">
    <source>
        <dbReference type="ARBA" id="ARBA00048809"/>
    </source>
</evidence>
<dbReference type="PANTHER" id="PTHR12260:SF6">
    <property type="entry name" value="DAMAGE-CONTROL PHOSPHATASE ARMT1"/>
    <property type="match status" value="1"/>
</dbReference>
<comment type="function">
    <text evidence="8 10">Metal-dependent phosphatase that shows phosphatase activity against several substrates, including fructose-1-phosphate and fructose-6-phosphate. Its preference for fructose-1-phosphate, a strong glycating agent that causes DNA damage rather than a canonical yeast metabolite, suggests a damage-control function in hexose phosphate metabolism. Has also been shown to have O-methyltransferase activity that methylates glutamate residues of target proteins to form gamma-glutamyl methyl ester residues. Possibly methylates PCNA, suggesting it is involved in the DNA damage response.</text>
</comment>
<keyword evidence="10" id="KW-0489">Methyltransferase</keyword>